<protein>
    <submittedName>
        <fullName evidence="2">DUF2314 domain-containing protein</fullName>
    </submittedName>
</protein>
<dbReference type="Proteomes" id="UP001181622">
    <property type="component" value="Unassembled WGS sequence"/>
</dbReference>
<keyword evidence="3" id="KW-1185">Reference proteome</keyword>
<name>A0ABU1DK93_9HYPH</name>
<proteinExistence type="predicted"/>
<feature type="domain" description="DUF2314" evidence="1">
    <location>
        <begin position="59"/>
        <end position="176"/>
    </location>
</feature>
<reference evidence="2" key="1">
    <citation type="submission" date="2020-10" db="EMBL/GenBank/DDBJ databases">
        <authorList>
            <person name="Abbas A."/>
            <person name="Razzaq R."/>
            <person name="Waqas M."/>
            <person name="Abbas N."/>
            <person name="Nielsen T.K."/>
            <person name="Hansen L.H."/>
            <person name="Hussain S."/>
            <person name="Shahid M."/>
        </authorList>
    </citation>
    <scope>NUCLEOTIDE SEQUENCE</scope>
    <source>
        <strain evidence="2">S14</strain>
    </source>
</reference>
<evidence type="ECO:0000259" key="1">
    <source>
        <dbReference type="Pfam" id="PF10077"/>
    </source>
</evidence>
<organism evidence="2 3">
    <name type="scientific">Chelatococcus sambhunathii</name>
    <dbReference type="NCBI Taxonomy" id="363953"/>
    <lineage>
        <taxon>Bacteria</taxon>
        <taxon>Pseudomonadati</taxon>
        <taxon>Pseudomonadota</taxon>
        <taxon>Alphaproteobacteria</taxon>
        <taxon>Hyphomicrobiales</taxon>
        <taxon>Chelatococcaceae</taxon>
        <taxon>Chelatococcus</taxon>
    </lineage>
</organism>
<accession>A0ABU1DK93</accession>
<comment type="caution">
    <text evidence="2">The sequence shown here is derived from an EMBL/GenBank/DDBJ whole genome shotgun (WGS) entry which is preliminary data.</text>
</comment>
<gene>
    <name evidence="2" type="ORF">IHQ68_18150</name>
</gene>
<evidence type="ECO:0000313" key="2">
    <source>
        <dbReference type="EMBL" id="MDR4308546.1"/>
    </source>
</evidence>
<evidence type="ECO:0000313" key="3">
    <source>
        <dbReference type="Proteomes" id="UP001181622"/>
    </source>
</evidence>
<dbReference type="EMBL" id="JADBEO010000056">
    <property type="protein sequence ID" value="MDR4308546.1"/>
    <property type="molecule type" value="Genomic_DNA"/>
</dbReference>
<dbReference type="Pfam" id="PF10077">
    <property type="entry name" value="DUF2314"/>
    <property type="match status" value="1"/>
</dbReference>
<dbReference type="InterPro" id="IPR018756">
    <property type="entry name" value="DUF2314"/>
</dbReference>
<sequence>MTMRYGTLLCVLVAGVFVVDYARDRLTDKPVKIPPAAAGQAPGAPRPIKENVVAFATSDAAMSAAKQKARSTLPRFRELAAKRTPGTYTVKFPLTQNGATEHIWLQVGDDRGSEFAGRLANDPVNGAKYRKGQAMTVPATEIEDWMISDGAKIYGGYTARVALAQMPKDQQAKYRAMFQD</sequence>